<dbReference type="InterPro" id="IPR036179">
    <property type="entry name" value="Ig-like_dom_sf"/>
</dbReference>
<dbReference type="Proteomes" id="UP000288716">
    <property type="component" value="Unassembled WGS sequence"/>
</dbReference>
<reference evidence="1 2" key="1">
    <citation type="journal article" date="2018" name="Gigascience">
        <title>Genomes of trombidid mites reveal novel predicted allergens and laterally-transferred genes associated with secondary metabolism.</title>
        <authorList>
            <person name="Dong X."/>
            <person name="Chaisiri K."/>
            <person name="Xia D."/>
            <person name="Armstrong S.D."/>
            <person name="Fang Y."/>
            <person name="Donnelly M.J."/>
            <person name="Kadowaki T."/>
            <person name="McGarry J.W."/>
            <person name="Darby A.C."/>
            <person name="Makepeace B.L."/>
        </authorList>
    </citation>
    <scope>NUCLEOTIDE SEQUENCE [LARGE SCALE GENOMIC DNA]</scope>
    <source>
        <strain evidence="1">UoL-UT</strain>
    </source>
</reference>
<dbReference type="Gene3D" id="2.60.40.10">
    <property type="entry name" value="Immunoglobulins"/>
    <property type="match status" value="1"/>
</dbReference>
<organism evidence="1 2">
    <name type="scientific">Leptotrombidium deliense</name>
    <dbReference type="NCBI Taxonomy" id="299467"/>
    <lineage>
        <taxon>Eukaryota</taxon>
        <taxon>Metazoa</taxon>
        <taxon>Ecdysozoa</taxon>
        <taxon>Arthropoda</taxon>
        <taxon>Chelicerata</taxon>
        <taxon>Arachnida</taxon>
        <taxon>Acari</taxon>
        <taxon>Acariformes</taxon>
        <taxon>Trombidiformes</taxon>
        <taxon>Prostigmata</taxon>
        <taxon>Anystina</taxon>
        <taxon>Parasitengona</taxon>
        <taxon>Trombiculoidea</taxon>
        <taxon>Trombiculidae</taxon>
        <taxon>Leptotrombidium</taxon>
    </lineage>
</organism>
<protein>
    <submittedName>
        <fullName evidence="1">Sidestep protein-like protein</fullName>
    </submittedName>
</protein>
<keyword evidence="2" id="KW-1185">Reference proteome</keyword>
<comment type="caution">
    <text evidence="1">The sequence shown here is derived from an EMBL/GenBank/DDBJ whole genome shotgun (WGS) entry which is preliminary data.</text>
</comment>
<dbReference type="VEuPathDB" id="VectorBase:LDEU001769"/>
<name>A0A443SRV8_9ACAR</name>
<sequence>MSFLTIANIKEEDAGEYRCRVDFRWARTINTVVILDIIDGIFDSVNFHW</sequence>
<proteinExistence type="predicted"/>
<dbReference type="AlphaFoldDB" id="A0A443SRV8"/>
<evidence type="ECO:0000313" key="1">
    <source>
        <dbReference type="EMBL" id="RWS30271.1"/>
    </source>
</evidence>
<dbReference type="OrthoDB" id="10006996at2759"/>
<dbReference type="CDD" id="cd00096">
    <property type="entry name" value="Ig"/>
    <property type="match status" value="1"/>
</dbReference>
<dbReference type="InterPro" id="IPR013783">
    <property type="entry name" value="Ig-like_fold"/>
</dbReference>
<dbReference type="EMBL" id="NCKV01000572">
    <property type="protein sequence ID" value="RWS30271.1"/>
    <property type="molecule type" value="Genomic_DNA"/>
</dbReference>
<gene>
    <name evidence="1" type="ORF">B4U80_07889</name>
</gene>
<dbReference type="SUPFAM" id="SSF48726">
    <property type="entry name" value="Immunoglobulin"/>
    <property type="match status" value="1"/>
</dbReference>
<accession>A0A443SRV8</accession>
<evidence type="ECO:0000313" key="2">
    <source>
        <dbReference type="Proteomes" id="UP000288716"/>
    </source>
</evidence>